<feature type="chain" id="PRO_5002096064" evidence="2">
    <location>
        <begin position="24"/>
        <end position="264"/>
    </location>
</feature>
<keyword evidence="2" id="KW-0732">Signal</keyword>
<dbReference type="Proteomes" id="UP000030816">
    <property type="component" value="Unassembled WGS sequence"/>
</dbReference>
<evidence type="ECO:0000256" key="2">
    <source>
        <dbReference type="SAM" id="SignalP"/>
    </source>
</evidence>
<dbReference type="AlphaFoldDB" id="A0A0B2WMK6"/>
<evidence type="ECO:0000313" key="4">
    <source>
        <dbReference type="Proteomes" id="UP000030816"/>
    </source>
</evidence>
<accession>A0A0B2WMK6</accession>
<protein>
    <submittedName>
        <fullName evidence="3">L-amino acid oxidase</fullName>
    </submittedName>
</protein>
<evidence type="ECO:0000313" key="3">
    <source>
        <dbReference type="EMBL" id="KHN95183.1"/>
    </source>
</evidence>
<feature type="compositionally biased region" description="Basic and acidic residues" evidence="1">
    <location>
        <begin position="226"/>
        <end position="248"/>
    </location>
</feature>
<dbReference type="OrthoDB" id="7777654at2759"/>
<comment type="caution">
    <text evidence="3">The sequence shown here is derived from an EMBL/GenBank/DDBJ whole genome shotgun (WGS) entry which is preliminary data.</text>
</comment>
<name>A0A0B2WMK6_METAS</name>
<feature type="region of interest" description="Disordered" evidence="1">
    <location>
        <begin position="226"/>
        <end position="264"/>
    </location>
</feature>
<dbReference type="RefSeq" id="XP_040676249.1">
    <property type="nucleotide sequence ID" value="XM_040825692.1"/>
</dbReference>
<dbReference type="EMBL" id="AZHE01000025">
    <property type="protein sequence ID" value="KHN95183.1"/>
    <property type="molecule type" value="Genomic_DNA"/>
</dbReference>
<evidence type="ECO:0000256" key="1">
    <source>
        <dbReference type="SAM" id="MobiDB-lite"/>
    </source>
</evidence>
<dbReference type="HOGENOM" id="CLU_1054025_0_0_1"/>
<proteinExistence type="predicted"/>
<keyword evidence="4" id="KW-1185">Reference proteome</keyword>
<sequence>MGRQLSPLAIYGLSLITRRLALSLPIQLELGTEINSRLAIIHVSRSEDVPGLISFTYGAGEAKSDLDTQGTVASTERITSDSRLVWAVPTKHLPGDEFMVEMARSMYRAHGEWSDGGLDGQQGDRWSEFAYTSQHLRGNLDTTDVLDSQQDPQGSFWEYLYGRLCEIVRALVREKLVYDTSCKVALDYSERFWEKLDNPGRARLPGSTSSAWRVFDLNTIAGHVDDDSHEFQGTKQGVDELVRGKDDDLTPTSSRLTGGDYGPG</sequence>
<dbReference type="GeneID" id="63741349"/>
<gene>
    <name evidence="3" type="ORF">MAM_06894</name>
</gene>
<feature type="signal peptide" evidence="2">
    <location>
        <begin position="1"/>
        <end position="23"/>
    </location>
</feature>
<dbReference type="STRING" id="1081103.A0A0B2WMK6"/>
<organism evidence="3 4">
    <name type="scientific">Metarhizium album (strain ARSEF 1941)</name>
    <dbReference type="NCBI Taxonomy" id="1081103"/>
    <lineage>
        <taxon>Eukaryota</taxon>
        <taxon>Fungi</taxon>
        <taxon>Dikarya</taxon>
        <taxon>Ascomycota</taxon>
        <taxon>Pezizomycotina</taxon>
        <taxon>Sordariomycetes</taxon>
        <taxon>Hypocreomycetidae</taxon>
        <taxon>Hypocreales</taxon>
        <taxon>Clavicipitaceae</taxon>
        <taxon>Metarhizium</taxon>
    </lineage>
</organism>
<reference evidence="3 4" key="1">
    <citation type="journal article" date="2014" name="Proc. Natl. Acad. Sci. U.S.A.">
        <title>Trajectory and genomic determinants of fungal-pathogen speciation and host adaptation.</title>
        <authorList>
            <person name="Hu X."/>
            <person name="Xiao G."/>
            <person name="Zheng P."/>
            <person name="Shang Y."/>
            <person name="Su Y."/>
            <person name="Zhang X."/>
            <person name="Liu X."/>
            <person name="Zhan S."/>
            <person name="St Leger R.J."/>
            <person name="Wang C."/>
        </authorList>
    </citation>
    <scope>NUCLEOTIDE SEQUENCE [LARGE SCALE GENOMIC DNA]</scope>
    <source>
        <strain evidence="3 4">ARSEF 1941</strain>
    </source>
</reference>